<keyword evidence="1 6" id="KW-0540">Nuclease</keyword>
<dbReference type="PANTHER" id="PTHR13522">
    <property type="entry name" value="U6 SNRNA PHOSPHODIESTERASE 1"/>
    <property type="match status" value="1"/>
</dbReference>
<dbReference type="InterPro" id="IPR009097">
    <property type="entry name" value="Cyclic_Pdiesterase"/>
</dbReference>
<dbReference type="HAMAP" id="MF_03040">
    <property type="entry name" value="USB1"/>
    <property type="match status" value="1"/>
</dbReference>
<comment type="function">
    <text evidence="6">Phosphodiesterase responsible for the U6 snRNA 3' end processing. Acts as an exoribonuclease (RNase) responsible for trimming the poly(U) tract of the last nucleotides in the pre-U6 snRNA molecule, leading to the formation of mature U6 snRNA.</text>
</comment>
<dbReference type="GO" id="GO:1990838">
    <property type="term" value="F:poly(U)-specific exoribonuclease activity, producing 3' uridine cyclic phosphate ends"/>
    <property type="evidence" value="ECO:0007669"/>
    <property type="project" value="UniProtKB-UniRule"/>
</dbReference>
<dbReference type="Proteomes" id="UP000078200">
    <property type="component" value="Unassembled WGS sequence"/>
</dbReference>
<accession>A0A1A9VPK2</accession>
<name>A0A1A9VPK2_GLOAU</name>
<feature type="active site" description="Proton donor/acceptor" evidence="6">
    <location>
        <position position="111"/>
    </location>
</feature>
<evidence type="ECO:0000256" key="6">
    <source>
        <dbReference type="HAMAP-Rule" id="MF_03040"/>
    </source>
</evidence>
<dbReference type="SUPFAM" id="SSF55144">
    <property type="entry name" value="LigT-like"/>
    <property type="match status" value="1"/>
</dbReference>
<organism evidence="7 8">
    <name type="scientific">Glossina austeni</name>
    <name type="common">Savannah tsetse fly</name>
    <dbReference type="NCBI Taxonomy" id="7395"/>
    <lineage>
        <taxon>Eukaryota</taxon>
        <taxon>Metazoa</taxon>
        <taxon>Ecdysozoa</taxon>
        <taxon>Arthropoda</taxon>
        <taxon>Hexapoda</taxon>
        <taxon>Insecta</taxon>
        <taxon>Pterygota</taxon>
        <taxon>Neoptera</taxon>
        <taxon>Endopterygota</taxon>
        <taxon>Diptera</taxon>
        <taxon>Brachycera</taxon>
        <taxon>Muscomorpha</taxon>
        <taxon>Hippoboscoidea</taxon>
        <taxon>Glossinidae</taxon>
        <taxon>Glossina</taxon>
    </lineage>
</organism>
<dbReference type="InterPro" id="IPR027521">
    <property type="entry name" value="Usb1"/>
</dbReference>
<feature type="active site" description="Proton donor/acceptor" evidence="6">
    <location>
        <position position="200"/>
    </location>
</feature>
<evidence type="ECO:0000256" key="1">
    <source>
        <dbReference type="ARBA" id="ARBA00022722"/>
    </source>
</evidence>
<dbReference type="EnsemblMetazoa" id="GAUT043516-RA">
    <property type="protein sequence ID" value="GAUT043516-PA"/>
    <property type="gene ID" value="GAUT043516"/>
</dbReference>
<dbReference type="GO" id="GO:0005634">
    <property type="term" value="C:nucleus"/>
    <property type="evidence" value="ECO:0007669"/>
    <property type="project" value="UniProtKB-SubCell"/>
</dbReference>
<keyword evidence="4 6" id="KW-0539">Nucleus</keyword>
<evidence type="ECO:0000256" key="4">
    <source>
        <dbReference type="ARBA" id="ARBA00023242"/>
    </source>
</evidence>
<evidence type="ECO:0000313" key="8">
    <source>
        <dbReference type="Proteomes" id="UP000078200"/>
    </source>
</evidence>
<protein>
    <recommendedName>
        <fullName evidence="6">U6 snRNA phosphodiesterase</fullName>
        <ecNumber evidence="6">3.1.4.-</ecNumber>
    </recommendedName>
</protein>
<evidence type="ECO:0000256" key="5">
    <source>
        <dbReference type="ARBA" id="ARBA00029300"/>
    </source>
</evidence>
<dbReference type="EC" id="3.1.4.-" evidence="6"/>
<dbReference type="VEuPathDB" id="VectorBase:GAUT043516"/>
<evidence type="ECO:0000256" key="2">
    <source>
        <dbReference type="ARBA" id="ARBA00022801"/>
    </source>
</evidence>
<dbReference type="Gene3D" id="3.90.1140.10">
    <property type="entry name" value="Cyclic phosphodiesterase"/>
    <property type="match status" value="1"/>
</dbReference>
<sequence length="253" mass="29010">MSLVCYSNSSESENEENLEDTANCNKSVIRNIERKNLPQASMLLGESKASVEVIDEPSLHEGRVRGFKHERGNWATYVFVPISGDLLEDLQESCLTQISKLTDFKTCAEFHISLSKTIVLQYHLIDAFVECLEGAIQNCQSFPVALNQLMVYTNSERSRTFLAVKIEDLYMMKMTELLSHVNRVMLDFKLDTFYKDPSFHISFLWCLGDQVKLIESHLPQLVNALKDCLCIKIEIQNINCKSGYKEFTFKLKN</sequence>
<comment type="similarity">
    <text evidence="6">Belongs to the 2H phosphoesterase superfamily. USB1 family.</text>
</comment>
<reference evidence="7" key="1">
    <citation type="submission" date="2020-05" db="UniProtKB">
        <authorList>
            <consortium name="EnsemblMetazoa"/>
        </authorList>
    </citation>
    <scope>IDENTIFICATION</scope>
    <source>
        <strain evidence="7">TTRI</strain>
    </source>
</reference>
<keyword evidence="2 6" id="KW-0378">Hydrolase</keyword>
<dbReference type="GO" id="GO:0016829">
    <property type="term" value="F:lyase activity"/>
    <property type="evidence" value="ECO:0007669"/>
    <property type="project" value="UniProtKB-KW"/>
</dbReference>
<keyword evidence="8" id="KW-1185">Reference proteome</keyword>
<dbReference type="STRING" id="7395.A0A1A9VPK2"/>
<dbReference type="GO" id="GO:0034477">
    <property type="term" value="P:U6 snRNA 3'-end processing"/>
    <property type="evidence" value="ECO:0007669"/>
    <property type="project" value="UniProtKB-UniRule"/>
</dbReference>
<dbReference type="PANTHER" id="PTHR13522:SF3">
    <property type="entry name" value="U6 SNRNA PHOSPHODIESTERASE 1"/>
    <property type="match status" value="1"/>
</dbReference>
<dbReference type="Pfam" id="PF09749">
    <property type="entry name" value="HVSL"/>
    <property type="match status" value="1"/>
</dbReference>
<comment type="catalytic activity">
    <reaction evidence="5">
        <text>a 3'-end uridylyl-uridine-RNA = a 3'-end 2',3'-cyclophospho-uridine-RNA + uridine</text>
        <dbReference type="Rhea" id="RHEA:46052"/>
        <dbReference type="Rhea" id="RHEA-COMP:17384"/>
        <dbReference type="Rhea" id="RHEA-COMP:17385"/>
        <dbReference type="ChEBI" id="CHEBI:16704"/>
        <dbReference type="ChEBI" id="CHEBI:85643"/>
        <dbReference type="ChEBI" id="CHEBI:85644"/>
    </reaction>
    <physiologicalReaction direction="left-to-right" evidence="5">
        <dbReference type="Rhea" id="RHEA:46053"/>
    </physiologicalReaction>
</comment>
<evidence type="ECO:0000256" key="3">
    <source>
        <dbReference type="ARBA" id="ARBA00023239"/>
    </source>
</evidence>
<proteinExistence type="inferred from homology"/>
<keyword evidence="3" id="KW-0456">Lyase</keyword>
<dbReference type="AlphaFoldDB" id="A0A1A9VPK2"/>
<evidence type="ECO:0000313" key="7">
    <source>
        <dbReference type="EnsemblMetazoa" id="GAUT043516-PA"/>
    </source>
</evidence>
<comment type="subcellular location">
    <subcellularLocation>
        <location evidence="6">Nucleus</location>
    </subcellularLocation>
</comment>